<reference evidence="9 10" key="1">
    <citation type="submission" date="2016-10" db="EMBL/GenBank/DDBJ databases">
        <authorList>
            <person name="Varghese N."/>
            <person name="Submissions S."/>
        </authorList>
    </citation>
    <scope>NUCLEOTIDE SEQUENCE [LARGE SCALE GENOMIC DNA]</scope>
    <source>
        <strain evidence="9 10">DSM 1361</strain>
    </source>
</reference>
<dbReference type="CDD" id="cd18139">
    <property type="entry name" value="HLD_clamp_RarA"/>
    <property type="match status" value="1"/>
</dbReference>
<dbReference type="SMART" id="SM00382">
    <property type="entry name" value="AAA"/>
    <property type="match status" value="1"/>
</dbReference>
<dbReference type="InterPro" id="IPR003959">
    <property type="entry name" value="ATPase_AAA_core"/>
</dbReference>
<dbReference type="FunFam" id="3.40.50.300:FF:000137">
    <property type="entry name" value="Replication-associated recombination protein A"/>
    <property type="match status" value="1"/>
</dbReference>
<comment type="similarity">
    <text evidence="2">Belongs to the AAA ATPase family. RarA/MGS1/WRNIP1 subfamily.</text>
</comment>
<dbReference type="RefSeq" id="WP_093140515.1">
    <property type="nucleotide sequence ID" value="NZ_FOXF01000004.1"/>
</dbReference>
<dbReference type="GO" id="GO:0003677">
    <property type="term" value="F:DNA binding"/>
    <property type="evidence" value="ECO:0007669"/>
    <property type="project" value="InterPro"/>
</dbReference>
<evidence type="ECO:0000256" key="7">
    <source>
        <dbReference type="SAM" id="MobiDB-lite"/>
    </source>
</evidence>
<dbReference type="FunFam" id="1.20.272.10:FF:000001">
    <property type="entry name" value="Putative AAA family ATPase"/>
    <property type="match status" value="1"/>
</dbReference>
<dbReference type="InterPro" id="IPR021886">
    <property type="entry name" value="MgsA_C"/>
</dbReference>
<dbReference type="SUPFAM" id="SSF48019">
    <property type="entry name" value="post-AAA+ oligomerization domain-like"/>
    <property type="match status" value="1"/>
</dbReference>
<dbReference type="PANTHER" id="PTHR13779">
    <property type="entry name" value="WERNER HELICASE-INTERACTING PROTEIN 1 FAMILY MEMBER"/>
    <property type="match status" value="1"/>
</dbReference>
<dbReference type="SUPFAM" id="SSF52540">
    <property type="entry name" value="P-loop containing nucleoside triphosphate hydrolases"/>
    <property type="match status" value="1"/>
</dbReference>
<gene>
    <name evidence="9" type="ORF">SAMN02910344_00402</name>
</gene>
<evidence type="ECO:0000259" key="8">
    <source>
        <dbReference type="SMART" id="SM00382"/>
    </source>
</evidence>
<proteinExistence type="inferred from homology"/>
<dbReference type="GO" id="GO:0016887">
    <property type="term" value="F:ATP hydrolysis activity"/>
    <property type="evidence" value="ECO:0007669"/>
    <property type="project" value="InterPro"/>
</dbReference>
<evidence type="ECO:0000256" key="2">
    <source>
        <dbReference type="ARBA" id="ARBA00008959"/>
    </source>
</evidence>
<evidence type="ECO:0000313" key="10">
    <source>
        <dbReference type="Proteomes" id="UP000243745"/>
    </source>
</evidence>
<dbReference type="InterPro" id="IPR008921">
    <property type="entry name" value="DNA_pol3_clamp-load_cplx_C"/>
</dbReference>
<dbReference type="InterPro" id="IPR027417">
    <property type="entry name" value="P-loop_NTPase"/>
</dbReference>
<dbReference type="InterPro" id="IPR051314">
    <property type="entry name" value="AAA_ATPase_RarA/MGS1/WRNIP1"/>
</dbReference>
<evidence type="ECO:0000256" key="3">
    <source>
        <dbReference type="ARBA" id="ARBA00020776"/>
    </source>
</evidence>
<evidence type="ECO:0000256" key="1">
    <source>
        <dbReference type="ARBA" id="ARBA00002393"/>
    </source>
</evidence>
<dbReference type="Gene3D" id="1.10.3710.10">
    <property type="entry name" value="DNA polymerase III clamp loader subunits, C-terminal domain"/>
    <property type="match status" value="1"/>
</dbReference>
<sequence>MINGQSDLFEEDARAKGSRFREEHEPLAARMRPRTIEDFIGQDDILGADSILRRDLAAGRCSSMILWGPPGVGKTTLAEIFAGAVNARVERLSAVTSGVKEIRAAIEKAEHNLSNGYRTVLFVDEVHRFNKSQQDAFLPYIENGTIIFIGATTENPSFELNSAILSRARVYVLRSLSKGDIEKIIMRAVLSPAGLKNDNVVFEQGALDAIAVMSGGDARRALNILEIAAGSAVPDKENQKVITMRILSSIGSEKISRYDKKGDDYYDLISAFHKSVRGSSPQAALYWFARIVAGGGDPLYVARRLVAIASEDIGSADPHAMGIVLAAWDCYERVGRAEGERAIAEAAVYCAVAPKSNALYTAWNSVLKFVKENPDYDVPIYLRNAPTKLMENLGYHQGYRYAHDEPGAYAAGECFLPPEIRHMEWYVPNDRGYEQYIQKKISYLKERDRTSDNKRYPEDFAENSGK</sequence>
<dbReference type="GO" id="GO:0008047">
    <property type="term" value="F:enzyme activator activity"/>
    <property type="evidence" value="ECO:0007669"/>
    <property type="project" value="TreeGrafter"/>
</dbReference>
<dbReference type="Gene3D" id="3.40.50.300">
    <property type="entry name" value="P-loop containing nucleotide triphosphate hydrolases"/>
    <property type="match status" value="1"/>
</dbReference>
<name>A0A662ZI85_9GAMM</name>
<dbReference type="InterPro" id="IPR032423">
    <property type="entry name" value="AAA_assoc_2"/>
</dbReference>
<feature type="domain" description="AAA+ ATPase" evidence="8">
    <location>
        <begin position="60"/>
        <end position="176"/>
    </location>
</feature>
<dbReference type="PANTHER" id="PTHR13779:SF7">
    <property type="entry name" value="ATPASE WRNIP1"/>
    <property type="match status" value="1"/>
</dbReference>
<dbReference type="AlphaFoldDB" id="A0A662ZI85"/>
<comment type="function">
    <text evidence="1">DNA-dependent ATPase that plays important roles in cellular responses to stalled DNA replication processes.</text>
</comment>
<evidence type="ECO:0000313" key="9">
    <source>
        <dbReference type="EMBL" id="SFP08215.1"/>
    </source>
</evidence>
<feature type="region of interest" description="Disordered" evidence="7">
    <location>
        <begin position="447"/>
        <end position="466"/>
    </location>
</feature>
<keyword evidence="4" id="KW-0235">DNA replication</keyword>
<dbReference type="GO" id="GO:0006261">
    <property type="term" value="P:DNA-templated DNA replication"/>
    <property type="evidence" value="ECO:0007669"/>
    <property type="project" value="TreeGrafter"/>
</dbReference>
<keyword evidence="6" id="KW-0067">ATP-binding</keyword>
<dbReference type="Pfam" id="PF16193">
    <property type="entry name" value="AAA_assoc_2"/>
    <property type="match status" value="1"/>
</dbReference>
<evidence type="ECO:0000256" key="6">
    <source>
        <dbReference type="ARBA" id="ARBA00022840"/>
    </source>
</evidence>
<feature type="compositionally biased region" description="Basic and acidic residues" evidence="7">
    <location>
        <begin position="447"/>
        <end position="458"/>
    </location>
</feature>
<dbReference type="Gene3D" id="1.20.272.10">
    <property type="match status" value="1"/>
</dbReference>
<dbReference type="GO" id="GO:0000731">
    <property type="term" value="P:DNA synthesis involved in DNA repair"/>
    <property type="evidence" value="ECO:0007669"/>
    <property type="project" value="TreeGrafter"/>
</dbReference>
<dbReference type="Proteomes" id="UP000243745">
    <property type="component" value="Unassembled WGS sequence"/>
</dbReference>
<accession>A0A662ZI85</accession>
<dbReference type="InterPro" id="IPR003593">
    <property type="entry name" value="AAA+_ATPase"/>
</dbReference>
<keyword evidence="5" id="KW-0547">Nucleotide-binding</keyword>
<dbReference type="EMBL" id="FOXF01000004">
    <property type="protein sequence ID" value="SFP08215.1"/>
    <property type="molecule type" value="Genomic_DNA"/>
</dbReference>
<organism evidence="9 10">
    <name type="scientific">Ruminobacter amylophilus</name>
    <dbReference type="NCBI Taxonomy" id="867"/>
    <lineage>
        <taxon>Bacteria</taxon>
        <taxon>Pseudomonadati</taxon>
        <taxon>Pseudomonadota</taxon>
        <taxon>Gammaproteobacteria</taxon>
        <taxon>Aeromonadales</taxon>
        <taxon>Succinivibrionaceae</taxon>
        <taxon>Ruminobacter</taxon>
    </lineage>
</organism>
<keyword evidence="10" id="KW-1185">Reference proteome</keyword>
<dbReference type="CDD" id="cd00009">
    <property type="entry name" value="AAA"/>
    <property type="match status" value="1"/>
</dbReference>
<protein>
    <recommendedName>
        <fullName evidence="3">Replication-associated recombination protein A</fullName>
    </recommendedName>
</protein>
<evidence type="ECO:0000256" key="5">
    <source>
        <dbReference type="ARBA" id="ARBA00022741"/>
    </source>
</evidence>
<dbReference type="OrthoDB" id="9778364at2"/>
<evidence type="ECO:0000256" key="4">
    <source>
        <dbReference type="ARBA" id="ARBA00022705"/>
    </source>
</evidence>
<dbReference type="GO" id="GO:0005524">
    <property type="term" value="F:ATP binding"/>
    <property type="evidence" value="ECO:0007669"/>
    <property type="project" value="UniProtKB-KW"/>
</dbReference>
<dbReference type="Gene3D" id="1.10.8.60">
    <property type="match status" value="1"/>
</dbReference>
<dbReference type="Pfam" id="PF00004">
    <property type="entry name" value="AAA"/>
    <property type="match status" value="1"/>
</dbReference>
<dbReference type="Pfam" id="PF12002">
    <property type="entry name" value="MgsA_C"/>
    <property type="match status" value="1"/>
</dbReference>
<dbReference type="GO" id="GO:0017116">
    <property type="term" value="F:single-stranded DNA helicase activity"/>
    <property type="evidence" value="ECO:0007669"/>
    <property type="project" value="TreeGrafter"/>
</dbReference>